<feature type="domain" description="GmrSD restriction endonucleases N-terminal" evidence="2">
    <location>
        <begin position="102"/>
        <end position="189"/>
    </location>
</feature>
<feature type="compositionally biased region" description="Low complexity" evidence="1">
    <location>
        <begin position="906"/>
        <end position="920"/>
    </location>
</feature>
<feature type="region of interest" description="Disordered" evidence="1">
    <location>
        <begin position="906"/>
        <end position="933"/>
    </location>
</feature>
<dbReference type="OMA" id="GSTWRKT"/>
<feature type="compositionally biased region" description="Polar residues" evidence="1">
    <location>
        <begin position="779"/>
        <end position="796"/>
    </location>
</feature>
<dbReference type="Pfam" id="PF03235">
    <property type="entry name" value="GmrSD_N"/>
    <property type="match status" value="1"/>
</dbReference>
<gene>
    <name evidence="3" type="ORF">CHLRE_06g306150v5</name>
</gene>
<name>A0A2K3DRC0_CHLRE</name>
<evidence type="ECO:0000256" key="1">
    <source>
        <dbReference type="SAM" id="MobiDB-lite"/>
    </source>
</evidence>
<dbReference type="PROSITE" id="PS51257">
    <property type="entry name" value="PROKAR_LIPOPROTEIN"/>
    <property type="match status" value="1"/>
</dbReference>
<dbReference type="OrthoDB" id="537448at2759"/>
<protein>
    <recommendedName>
        <fullName evidence="2">GmrSD restriction endonucleases N-terminal domain-containing protein</fullName>
    </recommendedName>
</protein>
<feature type="region of interest" description="Disordered" evidence="1">
    <location>
        <begin position="545"/>
        <end position="587"/>
    </location>
</feature>
<sequence length="990" mass="104600">MNRSSVCTQQHGSLGNSLAGCPRCPARSHRASTSRSLRLGVAAFDWFRLNNRENKQQPSTATVPREDGSVAAHTVAPPAPAPAPAPAHKRDFLEARQVSLFQLFDSSEFVFDVPPYQRPYAWRTKQIYELLQDFVRAYESRQEYFLGAIVATRAASGGAAGGATDGAHTPYQLIDGQQRLTSLMLLLGYLRHWASSATAAPSATAGSAIAASGPGPGLEGRLRRMLYLEADPLDPGSTGRYRLQLREPDNAFLRAHMLDGWLPTRFRRAGIMAAGAGGSGSAADAGGEESAGTGAGDGWGISSIAGEVAEGAAGEVQPLASESHWRLYENATFLSSQLDRLAAAGLNLQDFAFHVLRNCFVVLMVARDENASFTIFSCLNGRGMDLTVVDKLKAELLQSLSPAERASYAAAWSDMEAVLGRPAFHRVFTYMRRLAAVRDPGLLSAAAVGGLAVGGSYGSYGDARDGEGGMDADGAAAGVLEYFTRRADDPAAVKQILQVALDYARLLLQLRQASWVPPPLPPSQSLQREPLLPLPLPAEAEAEHLASLHQQHTQWAAASAHSSSTSLSSPAPGQQERTAGSAAAGPQDAAAQQQAALLAELNARSAALNLFADEAWLPPLLEFCYQTDDLAQRVQFMKAAEALQLLLELQGDAAAKAARWGVVAEALLSRPFSPRAVLQAVALSNLERAAFRALLDAKDLYGTAEQRTLRHLLLRCEPPSVWAQVPDIRGLHVEKVVPQSAPEGSTWRKTRLSTPCDPQSAWPPVWFDSGSGSSSGSSCNTSPGASISRSTRDLNSSAASEPAADVASSFTSSAAAATAAAAASAAASSSYEVKYWYDVQRLHWHGKLGNLVLLPATAATASAAAAATASTAPSPPSSSKSSASPLTQSAAAPLAASAALAPAPAAATTATTSSSGSSLHQQHHQHHHPNDYDAKAAQWRAAGAGARLPGFTGPLLQPGAGRYSRFRFCYDECRQRHQDLLDRLTAVFDL</sequence>
<accession>A0A2K3DRC0</accession>
<dbReference type="InterPro" id="IPR004919">
    <property type="entry name" value="GmrSD_N"/>
</dbReference>
<dbReference type="KEGG" id="cre:CHLRE_06g306150v5"/>
<feature type="region of interest" description="Disordered" evidence="1">
    <location>
        <begin position="55"/>
        <end position="87"/>
    </location>
</feature>
<dbReference type="PaxDb" id="3055-EDP04967"/>
<dbReference type="PANTHER" id="PTHR35149">
    <property type="entry name" value="SLL5132 PROTEIN"/>
    <property type="match status" value="1"/>
</dbReference>
<dbReference type="Proteomes" id="UP000006906">
    <property type="component" value="Chromosome 6"/>
</dbReference>
<feature type="region of interest" description="Disordered" evidence="1">
    <location>
        <begin position="773"/>
        <end position="796"/>
    </location>
</feature>
<dbReference type="ExpressionAtlas" id="A0A2K3DRC0">
    <property type="expression patterns" value="baseline and differential"/>
</dbReference>
<feature type="compositionally biased region" description="Low complexity" evidence="1">
    <location>
        <begin position="547"/>
        <end position="571"/>
    </location>
</feature>
<organism evidence="3 4">
    <name type="scientific">Chlamydomonas reinhardtii</name>
    <name type="common">Chlamydomonas smithii</name>
    <dbReference type="NCBI Taxonomy" id="3055"/>
    <lineage>
        <taxon>Eukaryota</taxon>
        <taxon>Viridiplantae</taxon>
        <taxon>Chlorophyta</taxon>
        <taxon>core chlorophytes</taxon>
        <taxon>Chlorophyceae</taxon>
        <taxon>CS clade</taxon>
        <taxon>Chlamydomonadales</taxon>
        <taxon>Chlamydomonadaceae</taxon>
        <taxon>Chlamydomonas</taxon>
    </lineage>
</organism>
<feature type="region of interest" description="Disordered" evidence="1">
    <location>
        <begin position="739"/>
        <end position="758"/>
    </location>
</feature>
<dbReference type="AlphaFoldDB" id="A0A2K3DRC0"/>
<evidence type="ECO:0000313" key="4">
    <source>
        <dbReference type="Proteomes" id="UP000006906"/>
    </source>
</evidence>
<evidence type="ECO:0000259" key="2">
    <source>
        <dbReference type="Pfam" id="PF03235"/>
    </source>
</evidence>
<dbReference type="RefSeq" id="XP_042924418.1">
    <property type="nucleotide sequence ID" value="XM_043063712.1"/>
</dbReference>
<dbReference type="Gramene" id="PNW83091">
    <property type="protein sequence ID" value="PNW83091"/>
    <property type="gene ID" value="CHLRE_06g306150v5"/>
</dbReference>
<dbReference type="InParanoid" id="A0A2K3DRC0"/>
<dbReference type="PANTHER" id="PTHR35149:SF2">
    <property type="entry name" value="DUF262 DOMAIN-CONTAINING PROTEIN"/>
    <property type="match status" value="1"/>
</dbReference>
<dbReference type="GeneID" id="5716880"/>
<reference evidence="3 4" key="1">
    <citation type="journal article" date="2007" name="Science">
        <title>The Chlamydomonas genome reveals the evolution of key animal and plant functions.</title>
        <authorList>
            <person name="Merchant S.S."/>
            <person name="Prochnik S.E."/>
            <person name="Vallon O."/>
            <person name="Harris E.H."/>
            <person name="Karpowicz S.J."/>
            <person name="Witman G.B."/>
            <person name="Terry A."/>
            <person name="Salamov A."/>
            <person name="Fritz-Laylin L.K."/>
            <person name="Marechal-Drouard L."/>
            <person name="Marshall W.F."/>
            <person name="Qu L.H."/>
            <person name="Nelson D.R."/>
            <person name="Sanderfoot A.A."/>
            <person name="Spalding M.H."/>
            <person name="Kapitonov V.V."/>
            <person name="Ren Q."/>
            <person name="Ferris P."/>
            <person name="Lindquist E."/>
            <person name="Shapiro H."/>
            <person name="Lucas S.M."/>
            <person name="Grimwood J."/>
            <person name="Schmutz J."/>
            <person name="Cardol P."/>
            <person name="Cerutti H."/>
            <person name="Chanfreau G."/>
            <person name="Chen C.L."/>
            <person name="Cognat V."/>
            <person name="Croft M.T."/>
            <person name="Dent R."/>
            <person name="Dutcher S."/>
            <person name="Fernandez E."/>
            <person name="Fukuzawa H."/>
            <person name="Gonzalez-Ballester D."/>
            <person name="Gonzalez-Halphen D."/>
            <person name="Hallmann A."/>
            <person name="Hanikenne M."/>
            <person name="Hippler M."/>
            <person name="Inwood W."/>
            <person name="Jabbari K."/>
            <person name="Kalanon M."/>
            <person name="Kuras R."/>
            <person name="Lefebvre P.A."/>
            <person name="Lemaire S.D."/>
            <person name="Lobanov A.V."/>
            <person name="Lohr M."/>
            <person name="Manuell A."/>
            <person name="Meier I."/>
            <person name="Mets L."/>
            <person name="Mittag M."/>
            <person name="Mittelmeier T."/>
            <person name="Moroney J.V."/>
            <person name="Moseley J."/>
            <person name="Napoli C."/>
            <person name="Nedelcu A.M."/>
            <person name="Niyogi K."/>
            <person name="Novoselov S.V."/>
            <person name="Paulsen I.T."/>
            <person name="Pazour G."/>
            <person name="Purton S."/>
            <person name="Ral J.P."/>
            <person name="Riano-Pachon D.M."/>
            <person name="Riekhof W."/>
            <person name="Rymarquis L."/>
            <person name="Schroda M."/>
            <person name="Stern D."/>
            <person name="Umen J."/>
            <person name="Willows R."/>
            <person name="Wilson N."/>
            <person name="Zimmer S.L."/>
            <person name="Allmer J."/>
            <person name="Balk J."/>
            <person name="Bisova K."/>
            <person name="Chen C.J."/>
            <person name="Elias M."/>
            <person name="Gendler K."/>
            <person name="Hauser C."/>
            <person name="Lamb M.R."/>
            <person name="Ledford H."/>
            <person name="Long J.C."/>
            <person name="Minagawa J."/>
            <person name="Page M.D."/>
            <person name="Pan J."/>
            <person name="Pootakham W."/>
            <person name="Roje S."/>
            <person name="Rose A."/>
            <person name="Stahlberg E."/>
            <person name="Terauchi A.M."/>
            <person name="Yang P."/>
            <person name="Ball S."/>
            <person name="Bowler C."/>
            <person name="Dieckmann C.L."/>
            <person name="Gladyshev V.N."/>
            <person name="Green P."/>
            <person name="Jorgensen R."/>
            <person name="Mayfield S."/>
            <person name="Mueller-Roeber B."/>
            <person name="Rajamani S."/>
            <person name="Sayre R.T."/>
            <person name="Brokstein P."/>
            <person name="Dubchak I."/>
            <person name="Goodstein D."/>
            <person name="Hornick L."/>
            <person name="Huang Y.W."/>
            <person name="Jhaveri J."/>
            <person name="Luo Y."/>
            <person name="Martinez D."/>
            <person name="Ngau W.C."/>
            <person name="Otillar B."/>
            <person name="Poliakov A."/>
            <person name="Porter A."/>
            <person name="Szajkowski L."/>
            <person name="Werner G."/>
            <person name="Zhou K."/>
            <person name="Grigoriev I.V."/>
            <person name="Rokhsar D.S."/>
            <person name="Grossman A.R."/>
        </authorList>
    </citation>
    <scope>NUCLEOTIDE SEQUENCE [LARGE SCALE GENOMIC DNA]</scope>
    <source>
        <strain evidence="4">CC-503</strain>
    </source>
</reference>
<proteinExistence type="predicted"/>
<keyword evidence="4" id="KW-1185">Reference proteome</keyword>
<evidence type="ECO:0000313" key="3">
    <source>
        <dbReference type="EMBL" id="PNW83091.1"/>
    </source>
</evidence>
<dbReference type="EMBL" id="CM008967">
    <property type="protein sequence ID" value="PNW83091.1"/>
    <property type="molecule type" value="Genomic_DNA"/>
</dbReference>